<accession>A0A5E7CF31</accession>
<protein>
    <recommendedName>
        <fullName evidence="4">Aconitate hydratase</fullName>
    </recommendedName>
</protein>
<sequence length="153" mass="17902">MRRGTDKDGNLVYLRDIWPSSQEIADAVNQVNTAMFHKEYAEVFAGDEQRQAIEVPQAATYAWQDDSTYSQHHRSLTTSAARPRGQGHRWPGIRRRLQPRLGRQRHQPARRQSRHRRKLQKIEVLCRIDTLNEVEYFKSGGILHYVLRQLIAS</sequence>
<dbReference type="InterPro" id="IPR006249">
    <property type="entry name" value="Aconitase/IRP2"/>
</dbReference>
<dbReference type="AlphaFoldDB" id="A0A5E7CF31"/>
<dbReference type="Gene3D" id="3.20.19.10">
    <property type="entry name" value="Aconitase, domain 4"/>
    <property type="match status" value="1"/>
</dbReference>
<reference evidence="2 3" key="1">
    <citation type="submission" date="2019-09" db="EMBL/GenBank/DDBJ databases">
        <authorList>
            <person name="Chandra G."/>
            <person name="Truman W A."/>
        </authorList>
    </citation>
    <scope>NUCLEOTIDE SEQUENCE [LARGE SCALE GENOMIC DNA]</scope>
    <source>
        <strain evidence="2">PS710</strain>
    </source>
</reference>
<evidence type="ECO:0000256" key="1">
    <source>
        <dbReference type="SAM" id="MobiDB-lite"/>
    </source>
</evidence>
<name>A0A5E7CF31_PSEFL</name>
<dbReference type="Proteomes" id="UP000381093">
    <property type="component" value="Unassembled WGS sequence"/>
</dbReference>
<dbReference type="InterPro" id="IPR015928">
    <property type="entry name" value="Aconitase/3IPM_dehydase_swvl"/>
</dbReference>
<proteinExistence type="predicted"/>
<dbReference type="Gene3D" id="6.10.190.10">
    <property type="match status" value="1"/>
</dbReference>
<feature type="region of interest" description="Disordered" evidence="1">
    <location>
        <begin position="75"/>
        <end position="116"/>
    </location>
</feature>
<gene>
    <name evidence="2" type="ORF">PS710_02847</name>
</gene>
<organism evidence="2 3">
    <name type="scientific">Pseudomonas fluorescens</name>
    <dbReference type="NCBI Taxonomy" id="294"/>
    <lineage>
        <taxon>Bacteria</taxon>
        <taxon>Pseudomonadati</taxon>
        <taxon>Pseudomonadota</taxon>
        <taxon>Gammaproteobacteria</taxon>
        <taxon>Pseudomonadales</taxon>
        <taxon>Pseudomonadaceae</taxon>
        <taxon>Pseudomonas</taxon>
    </lineage>
</organism>
<evidence type="ECO:0000313" key="3">
    <source>
        <dbReference type="Proteomes" id="UP000381093"/>
    </source>
</evidence>
<dbReference type="PANTHER" id="PTHR11670">
    <property type="entry name" value="ACONITASE/IRON-RESPONSIVE ELEMENT FAMILY MEMBER"/>
    <property type="match status" value="1"/>
</dbReference>
<evidence type="ECO:0008006" key="4">
    <source>
        <dbReference type="Google" id="ProtNLM"/>
    </source>
</evidence>
<feature type="compositionally biased region" description="Basic residues" evidence="1">
    <location>
        <begin position="85"/>
        <end position="116"/>
    </location>
</feature>
<evidence type="ECO:0000313" key="2">
    <source>
        <dbReference type="EMBL" id="VVO03360.1"/>
    </source>
</evidence>
<dbReference type="EMBL" id="CABVHW010000008">
    <property type="protein sequence ID" value="VVO03360.1"/>
    <property type="molecule type" value="Genomic_DNA"/>
</dbReference>